<accession>A0ABR2ZXB1</accession>
<protein>
    <recommendedName>
        <fullName evidence="4">F-box domain-containing protein</fullName>
    </recommendedName>
</protein>
<proteinExistence type="predicted"/>
<gene>
    <name evidence="2" type="ORF">AAF712_008175</name>
</gene>
<evidence type="ECO:0000313" key="2">
    <source>
        <dbReference type="EMBL" id="KAL0064917.1"/>
    </source>
</evidence>
<evidence type="ECO:0008006" key="4">
    <source>
        <dbReference type="Google" id="ProtNLM"/>
    </source>
</evidence>
<evidence type="ECO:0000256" key="1">
    <source>
        <dbReference type="SAM" id="MobiDB-lite"/>
    </source>
</evidence>
<evidence type="ECO:0000313" key="3">
    <source>
        <dbReference type="Proteomes" id="UP001437256"/>
    </source>
</evidence>
<organism evidence="2 3">
    <name type="scientific">Marasmius tenuissimus</name>
    <dbReference type="NCBI Taxonomy" id="585030"/>
    <lineage>
        <taxon>Eukaryota</taxon>
        <taxon>Fungi</taxon>
        <taxon>Dikarya</taxon>
        <taxon>Basidiomycota</taxon>
        <taxon>Agaricomycotina</taxon>
        <taxon>Agaricomycetes</taxon>
        <taxon>Agaricomycetidae</taxon>
        <taxon>Agaricales</taxon>
        <taxon>Marasmiineae</taxon>
        <taxon>Marasmiaceae</taxon>
        <taxon>Marasmius</taxon>
    </lineage>
</organism>
<sequence>MTSISNSFDAIPQEILEHIAYQIASETFLGPPSNILPFVTTNRWTYSCLSVSSNTCLYARIFEDKFDTLPAIRRIGTHRLSAGILSGELKRRCLYLKRIRSRLDACTDEESNVRDEEMLREVLNYAYLLMLENEGKNERQLKEYAQIDIWLKDYWFHEFGASGVRSRITSDEWPMENGNLVLAMWLYWFLLKPETYRREDPGSWKAVDILKVFALGAHTYFLSSPSWTDFIPPSEMYGSDISEVTYFSDRTRFRPPPLAVPAILSFITLVSQLQDQTDYSTPFTTLETSAPKRFGSMEWEREWGRCHSLGQQSSDKFVADSFTPGSLEGVWEGLFTYTEFTAYAALLQGAPPQLLQRSLVVRHRQTWKLREHHLIPSDSSRSDSGIGLEDGDNVEPLSAGDPLRSYFPTGTFIREHSWGIEVREPHKELLEYRRAAPGTSKSSVVDIIITGEGHSAWGQFSLVGRIRACDGFISLSKDYIDGDRGKWLYRGYLVGNVNGNLAGRWRDTLSPVDVPGYEGCFTMSRRR</sequence>
<dbReference type="EMBL" id="JBBXMP010000055">
    <property type="protein sequence ID" value="KAL0064917.1"/>
    <property type="molecule type" value="Genomic_DNA"/>
</dbReference>
<dbReference type="Proteomes" id="UP001437256">
    <property type="component" value="Unassembled WGS sequence"/>
</dbReference>
<comment type="caution">
    <text evidence="2">The sequence shown here is derived from an EMBL/GenBank/DDBJ whole genome shotgun (WGS) entry which is preliminary data.</text>
</comment>
<reference evidence="2 3" key="1">
    <citation type="submission" date="2024-05" db="EMBL/GenBank/DDBJ databases">
        <title>A draft genome resource for the thread blight pathogen Marasmius tenuissimus strain MS-2.</title>
        <authorList>
            <person name="Yulfo-Soto G.E."/>
            <person name="Baruah I.K."/>
            <person name="Amoako-Attah I."/>
            <person name="Bukari Y."/>
            <person name="Meinhardt L.W."/>
            <person name="Bailey B.A."/>
            <person name="Cohen S.P."/>
        </authorList>
    </citation>
    <scope>NUCLEOTIDE SEQUENCE [LARGE SCALE GENOMIC DNA]</scope>
    <source>
        <strain evidence="2 3">MS-2</strain>
    </source>
</reference>
<name>A0ABR2ZXB1_9AGAR</name>
<keyword evidence="3" id="KW-1185">Reference proteome</keyword>
<feature type="region of interest" description="Disordered" evidence="1">
    <location>
        <begin position="376"/>
        <end position="399"/>
    </location>
</feature>